<reference evidence="1" key="1">
    <citation type="submission" date="2020-05" db="EMBL/GenBank/DDBJ databases">
        <authorList>
            <person name="Delgado-Blas J."/>
        </authorList>
    </citation>
    <scope>NUCLEOTIDE SEQUENCE</scope>
    <source>
        <strain evidence="1">BB1453</strain>
    </source>
</reference>
<proteinExistence type="predicted"/>
<dbReference type="Proteomes" id="UP000834611">
    <property type="component" value="Unassembled WGS sequence"/>
</dbReference>
<dbReference type="EMBL" id="CAHPSF010000004">
    <property type="protein sequence ID" value="CAB5692166.1"/>
    <property type="molecule type" value="Genomic_DNA"/>
</dbReference>
<organism evidence="1 2">
    <name type="scientific">Providencia rettgeri</name>
    <dbReference type="NCBI Taxonomy" id="587"/>
    <lineage>
        <taxon>Bacteria</taxon>
        <taxon>Pseudomonadati</taxon>
        <taxon>Pseudomonadota</taxon>
        <taxon>Gammaproteobacteria</taxon>
        <taxon>Enterobacterales</taxon>
        <taxon>Morganellaceae</taxon>
        <taxon>Providencia</taxon>
    </lineage>
</organism>
<comment type="caution">
    <text evidence="1">The sequence shown here is derived from an EMBL/GenBank/DDBJ whole genome shotgun (WGS) entry which is preliminary data.</text>
</comment>
<accession>A0A9N8GYJ9</accession>
<dbReference type="RefSeq" id="WP_164457097.1">
    <property type="nucleotide sequence ID" value="NZ_AP022372.1"/>
</dbReference>
<sequence>MSPFYFVTQKLRGLGISFPKASSIAKISSVKAFIADNERLTRNNPTHVFHNYLINRAINILLIPTMPDYFYSVFTLLDKEAIGNSS</sequence>
<gene>
    <name evidence="1" type="ORF">GHA_01995</name>
</gene>
<protein>
    <submittedName>
        <fullName evidence="1">Uncharacterized protein</fullName>
    </submittedName>
</protein>
<evidence type="ECO:0000313" key="2">
    <source>
        <dbReference type="Proteomes" id="UP000834611"/>
    </source>
</evidence>
<dbReference type="AlphaFoldDB" id="A0A9N8GYJ9"/>
<name>A0A9N8GYJ9_PRORE</name>
<evidence type="ECO:0000313" key="1">
    <source>
        <dbReference type="EMBL" id="CAB5692166.1"/>
    </source>
</evidence>